<comment type="subcellular location">
    <subcellularLocation>
        <location evidence="1">Cell membrane</location>
        <topology evidence="1">Multi-pass membrane protein</topology>
    </subcellularLocation>
</comment>
<feature type="transmembrane region" description="Helical" evidence="7">
    <location>
        <begin position="125"/>
        <end position="144"/>
    </location>
</feature>
<feature type="transmembrane region" description="Helical" evidence="7">
    <location>
        <begin position="181"/>
        <end position="199"/>
    </location>
</feature>
<proteinExistence type="inferred from homology"/>
<keyword evidence="4 7" id="KW-0812">Transmembrane</keyword>
<evidence type="ECO:0000256" key="6">
    <source>
        <dbReference type="ARBA" id="ARBA00023136"/>
    </source>
</evidence>
<feature type="transmembrane region" description="Helical" evidence="7">
    <location>
        <begin position="211"/>
        <end position="232"/>
    </location>
</feature>
<feature type="transmembrane region" description="Helical" evidence="7">
    <location>
        <begin position="67"/>
        <end position="88"/>
    </location>
</feature>
<dbReference type="Pfam" id="PF00892">
    <property type="entry name" value="EamA"/>
    <property type="match status" value="2"/>
</dbReference>
<evidence type="ECO:0000259" key="8">
    <source>
        <dbReference type="Pfam" id="PF00892"/>
    </source>
</evidence>
<feature type="transmembrane region" description="Helical" evidence="7">
    <location>
        <begin position="12"/>
        <end position="30"/>
    </location>
</feature>
<dbReference type="PANTHER" id="PTHR42920">
    <property type="entry name" value="OS03G0707200 PROTEIN-RELATED"/>
    <property type="match status" value="1"/>
</dbReference>
<reference evidence="9 10" key="1">
    <citation type="submission" date="2016-07" db="EMBL/GenBank/DDBJ databases">
        <title>Caryophanon latum genome sequencing.</title>
        <authorList>
            <person name="Verma A."/>
            <person name="Pal Y."/>
            <person name="Krishnamurthi S."/>
        </authorList>
    </citation>
    <scope>NUCLEOTIDE SEQUENCE [LARGE SCALE GENOMIC DNA]</scope>
    <source>
        <strain evidence="9 10">DSM 14151</strain>
    </source>
</reference>
<dbReference type="PANTHER" id="PTHR42920:SF5">
    <property type="entry name" value="EAMA DOMAIN-CONTAINING PROTEIN"/>
    <property type="match status" value="1"/>
</dbReference>
<dbReference type="Proteomes" id="UP000093482">
    <property type="component" value="Unassembled WGS sequence"/>
</dbReference>
<keyword evidence="3" id="KW-1003">Cell membrane</keyword>
<feature type="transmembrane region" description="Helical" evidence="7">
    <location>
        <begin position="244"/>
        <end position="262"/>
    </location>
</feature>
<dbReference type="AlphaFoldDB" id="A0A1C0YTM0"/>
<comment type="caution">
    <text evidence="9">The sequence shown here is derived from an EMBL/GenBank/DDBJ whole genome shotgun (WGS) entry which is preliminary data.</text>
</comment>
<evidence type="ECO:0000256" key="7">
    <source>
        <dbReference type="SAM" id="Phobius"/>
    </source>
</evidence>
<dbReference type="EMBL" id="MATO01000037">
    <property type="protein sequence ID" value="OCS90502.1"/>
    <property type="molecule type" value="Genomic_DNA"/>
</dbReference>
<name>A0A1C0YTM0_9BACL</name>
<accession>A0A1C0YTM0</accession>
<keyword evidence="5 7" id="KW-1133">Transmembrane helix</keyword>
<dbReference type="InterPro" id="IPR051258">
    <property type="entry name" value="Diverse_Substrate_Transporter"/>
</dbReference>
<dbReference type="InterPro" id="IPR037185">
    <property type="entry name" value="EmrE-like"/>
</dbReference>
<keyword evidence="6 7" id="KW-0472">Membrane</keyword>
<comment type="similarity">
    <text evidence="2">Belongs to the EamA transporter family.</text>
</comment>
<organism evidence="9 10">
    <name type="scientific">Caryophanon latum</name>
    <dbReference type="NCBI Taxonomy" id="33977"/>
    <lineage>
        <taxon>Bacteria</taxon>
        <taxon>Bacillati</taxon>
        <taxon>Bacillota</taxon>
        <taxon>Bacilli</taxon>
        <taxon>Bacillales</taxon>
        <taxon>Caryophanaceae</taxon>
        <taxon>Caryophanon</taxon>
    </lineage>
</organism>
<sequence>MTLGKQGKANSLLVIVTMFWGLSYTFMVLGLDSMGIFSLVALRCAVGFVVAAAIFHKKMHMTNMRSLSYSAIQGFLLFVVFAASLIGLQTTSAANAGFILSLTVVLVPLFTAVLERTLPSRAVSIAIIATLVGISILTIQPGLAFHEGDIIIALAAIAYAVYLILNSKFAQKQSVESIPYSVYQIGFASLFSFLCVPLFNEAFTLPETMNAWIAVLGLGLICTAFCFIGQTVAQQYTSATHTGLIFSLEPIFAALFAAIFLADPITMKLLLGGSFILIGNLVAQMEQFQQLRLMKKSSLQKVTS</sequence>
<evidence type="ECO:0000256" key="4">
    <source>
        <dbReference type="ARBA" id="ARBA00022692"/>
    </source>
</evidence>
<protein>
    <submittedName>
        <fullName evidence="9">Multidrug transporter</fullName>
    </submittedName>
</protein>
<evidence type="ECO:0000256" key="1">
    <source>
        <dbReference type="ARBA" id="ARBA00004651"/>
    </source>
</evidence>
<feature type="transmembrane region" description="Helical" evidence="7">
    <location>
        <begin position="94"/>
        <end position="113"/>
    </location>
</feature>
<evidence type="ECO:0000256" key="2">
    <source>
        <dbReference type="ARBA" id="ARBA00007362"/>
    </source>
</evidence>
<evidence type="ECO:0000313" key="10">
    <source>
        <dbReference type="Proteomes" id="UP000093482"/>
    </source>
</evidence>
<dbReference type="SUPFAM" id="SSF103481">
    <property type="entry name" value="Multidrug resistance efflux transporter EmrE"/>
    <property type="match status" value="2"/>
</dbReference>
<evidence type="ECO:0000256" key="3">
    <source>
        <dbReference type="ARBA" id="ARBA00022475"/>
    </source>
</evidence>
<evidence type="ECO:0000313" key="9">
    <source>
        <dbReference type="EMBL" id="OCS90502.1"/>
    </source>
</evidence>
<dbReference type="RefSeq" id="WP_066464782.1">
    <property type="nucleotide sequence ID" value="NZ_MATO01000037.1"/>
</dbReference>
<feature type="domain" description="EamA" evidence="8">
    <location>
        <begin position="10"/>
        <end position="138"/>
    </location>
</feature>
<evidence type="ECO:0000256" key="5">
    <source>
        <dbReference type="ARBA" id="ARBA00022989"/>
    </source>
</evidence>
<keyword evidence="10" id="KW-1185">Reference proteome</keyword>
<feature type="domain" description="EamA" evidence="8">
    <location>
        <begin position="148"/>
        <end position="281"/>
    </location>
</feature>
<gene>
    <name evidence="9" type="ORF">A6K76_11600</name>
</gene>
<feature type="transmembrane region" description="Helical" evidence="7">
    <location>
        <begin position="150"/>
        <end position="169"/>
    </location>
</feature>
<dbReference type="GO" id="GO:0005886">
    <property type="term" value="C:plasma membrane"/>
    <property type="evidence" value="ECO:0007669"/>
    <property type="project" value="UniProtKB-SubCell"/>
</dbReference>
<feature type="transmembrane region" description="Helical" evidence="7">
    <location>
        <begin position="36"/>
        <end position="55"/>
    </location>
</feature>
<dbReference type="InterPro" id="IPR000620">
    <property type="entry name" value="EamA_dom"/>
</dbReference>